<keyword evidence="11" id="KW-1185">Reference proteome</keyword>
<dbReference type="SMART" id="SM00406">
    <property type="entry name" value="IGv"/>
    <property type="match status" value="1"/>
</dbReference>
<dbReference type="GO" id="GO:0002376">
    <property type="term" value="P:immune system process"/>
    <property type="evidence" value="ECO:0007669"/>
    <property type="project" value="UniProtKB-KW"/>
</dbReference>
<dbReference type="InterPro" id="IPR003599">
    <property type="entry name" value="Ig_sub"/>
</dbReference>
<dbReference type="InterPro" id="IPR036179">
    <property type="entry name" value="Ig-like_dom_sf"/>
</dbReference>
<dbReference type="SUPFAM" id="SSF48726">
    <property type="entry name" value="Immunoglobulin"/>
    <property type="match status" value="1"/>
</dbReference>
<feature type="chain" id="PRO_5034375788" description="Ig-like domain-containing protein" evidence="8">
    <location>
        <begin position="21"/>
        <end position="128"/>
    </location>
</feature>
<dbReference type="InterPro" id="IPR052051">
    <property type="entry name" value="TCR_complex_component"/>
</dbReference>
<dbReference type="SMART" id="SM00409">
    <property type="entry name" value="IG"/>
    <property type="match status" value="1"/>
</dbReference>
<sequence>HRQLAKISIFILVVGSLGIAKTIEQPMSATALEGKPYRLSCHLSSVTTEMIQWYQQFSGQKPRYLGGTYPNYEDEIENPKGKLHFSKDKTSSTLVIEEATLADAAVYFCVLSDTQCLKDGSVAFMNLL</sequence>
<reference evidence="10" key="1">
    <citation type="submission" date="2025-08" db="UniProtKB">
        <authorList>
            <consortium name="Ensembl"/>
        </authorList>
    </citation>
    <scope>IDENTIFICATION</scope>
</reference>
<dbReference type="CDD" id="cd00099">
    <property type="entry name" value="IgV"/>
    <property type="match status" value="1"/>
</dbReference>
<dbReference type="OMA" id="AVYHCIL"/>
<dbReference type="InterPro" id="IPR007110">
    <property type="entry name" value="Ig-like_dom"/>
</dbReference>
<evidence type="ECO:0000256" key="3">
    <source>
        <dbReference type="ARBA" id="ARBA00022729"/>
    </source>
</evidence>
<keyword evidence="7" id="KW-0325">Glycoprotein</keyword>
<dbReference type="Ensembl" id="ENSNNAT00000008973.1">
    <property type="protein sequence ID" value="ENSNNAP00000008559.1"/>
    <property type="gene ID" value="ENSNNAG00000005757.1"/>
</dbReference>
<feature type="signal peptide" evidence="8">
    <location>
        <begin position="1"/>
        <end position="20"/>
    </location>
</feature>
<proteinExistence type="predicted"/>
<evidence type="ECO:0000256" key="2">
    <source>
        <dbReference type="ARBA" id="ARBA00022475"/>
    </source>
</evidence>
<evidence type="ECO:0000256" key="7">
    <source>
        <dbReference type="ARBA" id="ARBA00023180"/>
    </source>
</evidence>
<dbReference type="GO" id="GO:0005886">
    <property type="term" value="C:plasma membrane"/>
    <property type="evidence" value="ECO:0007669"/>
    <property type="project" value="UniProtKB-SubCell"/>
</dbReference>
<evidence type="ECO:0000313" key="11">
    <source>
        <dbReference type="Proteomes" id="UP000694559"/>
    </source>
</evidence>
<dbReference type="OrthoDB" id="9631130at2759"/>
<comment type="subcellular location">
    <subcellularLocation>
        <location evidence="1">Cell membrane</location>
    </subcellularLocation>
</comment>
<keyword evidence="3 8" id="KW-0732">Signal</keyword>
<keyword evidence="2" id="KW-1003">Cell membrane</keyword>
<dbReference type="PROSITE" id="PS50835">
    <property type="entry name" value="IG_LIKE"/>
    <property type="match status" value="1"/>
</dbReference>
<keyword evidence="6" id="KW-1015">Disulfide bond</keyword>
<protein>
    <recommendedName>
        <fullName evidence="9">Ig-like domain-containing protein</fullName>
    </recommendedName>
</protein>
<dbReference type="Pfam" id="PF07686">
    <property type="entry name" value="V-set"/>
    <property type="match status" value="1"/>
</dbReference>
<evidence type="ECO:0000259" key="9">
    <source>
        <dbReference type="PROSITE" id="PS50835"/>
    </source>
</evidence>
<evidence type="ECO:0000256" key="1">
    <source>
        <dbReference type="ARBA" id="ARBA00004236"/>
    </source>
</evidence>
<keyword evidence="4" id="KW-0391">Immunity</keyword>
<evidence type="ECO:0000313" key="10">
    <source>
        <dbReference type="Ensembl" id="ENSNNAP00000008559.1"/>
    </source>
</evidence>
<evidence type="ECO:0000256" key="5">
    <source>
        <dbReference type="ARBA" id="ARBA00023136"/>
    </source>
</evidence>
<dbReference type="AlphaFoldDB" id="A0A8C6VQ95"/>
<evidence type="ECO:0000256" key="8">
    <source>
        <dbReference type="SAM" id="SignalP"/>
    </source>
</evidence>
<reference evidence="10" key="2">
    <citation type="submission" date="2025-09" db="UniProtKB">
        <authorList>
            <consortium name="Ensembl"/>
        </authorList>
    </citation>
    <scope>IDENTIFICATION</scope>
</reference>
<keyword evidence="5" id="KW-0472">Membrane</keyword>
<dbReference type="PANTHER" id="PTHR19433">
    <property type="entry name" value="T-CELL RECEPTOR ALPHA CHAIN V REGION-RELATED"/>
    <property type="match status" value="1"/>
</dbReference>
<dbReference type="Proteomes" id="UP000694559">
    <property type="component" value="Unplaced"/>
</dbReference>
<dbReference type="Gene3D" id="2.60.40.10">
    <property type="entry name" value="Immunoglobulins"/>
    <property type="match status" value="1"/>
</dbReference>
<organism evidence="10 11">
    <name type="scientific">Naja naja</name>
    <name type="common">Indian cobra</name>
    <dbReference type="NCBI Taxonomy" id="35670"/>
    <lineage>
        <taxon>Eukaryota</taxon>
        <taxon>Metazoa</taxon>
        <taxon>Chordata</taxon>
        <taxon>Craniata</taxon>
        <taxon>Vertebrata</taxon>
        <taxon>Euteleostomi</taxon>
        <taxon>Lepidosauria</taxon>
        <taxon>Squamata</taxon>
        <taxon>Bifurcata</taxon>
        <taxon>Unidentata</taxon>
        <taxon>Episquamata</taxon>
        <taxon>Toxicofera</taxon>
        <taxon>Serpentes</taxon>
        <taxon>Colubroidea</taxon>
        <taxon>Elapidae</taxon>
        <taxon>Elapinae</taxon>
        <taxon>Naja</taxon>
    </lineage>
</organism>
<feature type="domain" description="Ig-like" evidence="9">
    <location>
        <begin position="20"/>
        <end position="123"/>
    </location>
</feature>
<dbReference type="InterPro" id="IPR013783">
    <property type="entry name" value="Ig-like_fold"/>
</dbReference>
<accession>A0A8C6VQ95</accession>
<evidence type="ECO:0000256" key="6">
    <source>
        <dbReference type="ARBA" id="ARBA00023157"/>
    </source>
</evidence>
<dbReference type="GeneTree" id="ENSGT00940000162998"/>
<evidence type="ECO:0000256" key="4">
    <source>
        <dbReference type="ARBA" id="ARBA00022859"/>
    </source>
</evidence>
<dbReference type="InterPro" id="IPR013106">
    <property type="entry name" value="Ig_V-set"/>
</dbReference>
<dbReference type="PANTHER" id="PTHR19433:SF111">
    <property type="entry name" value="T CELL RECEPTOR ALPHA VARIABLE 4"/>
    <property type="match status" value="1"/>
</dbReference>
<name>A0A8C6VQ95_NAJNA</name>
<dbReference type="GO" id="GO:0009617">
    <property type="term" value="P:response to bacterium"/>
    <property type="evidence" value="ECO:0007669"/>
    <property type="project" value="TreeGrafter"/>
</dbReference>